<evidence type="ECO:0000256" key="4">
    <source>
        <dbReference type="ARBA" id="ARBA00022622"/>
    </source>
</evidence>
<dbReference type="VEuPathDB" id="TriTrypDB:Tb09.v4.0185"/>
<keyword evidence="7" id="KW-0325">Glycoprotein</keyword>
<keyword evidence="4" id="KW-0336">GPI-anchor</keyword>
<evidence type="ECO:0000256" key="10">
    <source>
        <dbReference type="SAM" id="SignalP"/>
    </source>
</evidence>
<evidence type="ECO:0000256" key="7">
    <source>
        <dbReference type="ARBA" id="ARBA00023180"/>
    </source>
</evidence>
<sequence length="442" mass="47130">MKMILISLLTLVMALKTGQANVGTGENIAEYNAVCELIMLAIASPKAPELANAAEADYNKLMKLNMTLAPSWWIDMFFKNGDKQYPHNDPKAAGINHNNWDGMWPKWLQLATELKTETKNAAAEEFNLHKVSDTQRQAAAALIRPIAARAHKIFMSIPADVADPGKLAPDAISKTLNTAAFGEDALAAGNPKPNKVFAGNVDSTARATLCEIGTGNSKTATALAALACLCHKAHATAQEDVCGQAVTQSATWQSTTAGPTATDLKTLYESCGHTAVTELTSNTLRTAIDRIRRLVKVKSGDGYLGAFKSGCTGANTAGICVKLTGYKAGKEETLKKAPWIDILLQLAGSLAVREQHNAADDQANHLLKLAITEAHEISTSLVSKIQSITTMPAPNSDKTVEQPTKCKSPAESADKCPHSDCVYNITTKECKPKTGAETTART</sequence>
<accession>A0A1J0R6U6</accession>
<feature type="signal peptide" evidence="10">
    <location>
        <begin position="1"/>
        <end position="20"/>
    </location>
</feature>
<evidence type="ECO:0000256" key="6">
    <source>
        <dbReference type="ARBA" id="ARBA00023136"/>
    </source>
</evidence>
<evidence type="ECO:0000256" key="8">
    <source>
        <dbReference type="ARBA" id="ARBA00023288"/>
    </source>
</evidence>
<dbReference type="GO" id="GO:0098552">
    <property type="term" value="C:side of membrane"/>
    <property type="evidence" value="ECO:0007669"/>
    <property type="project" value="UniProtKB-KW"/>
</dbReference>
<keyword evidence="8" id="KW-0449">Lipoprotein</keyword>
<keyword evidence="6" id="KW-0472">Membrane</keyword>
<evidence type="ECO:0000313" key="12">
    <source>
        <dbReference type="EMBL" id="APD73484.1"/>
    </source>
</evidence>
<organism evidence="12">
    <name type="scientific">Trypanosoma brucei</name>
    <dbReference type="NCBI Taxonomy" id="5691"/>
    <lineage>
        <taxon>Eukaryota</taxon>
        <taxon>Discoba</taxon>
        <taxon>Euglenozoa</taxon>
        <taxon>Kinetoplastea</taxon>
        <taxon>Metakinetoplastina</taxon>
        <taxon>Trypanosomatida</taxon>
        <taxon>Trypanosomatidae</taxon>
        <taxon>Trypanosoma</taxon>
    </lineage>
</organism>
<evidence type="ECO:0000256" key="1">
    <source>
        <dbReference type="ARBA" id="ARBA00002523"/>
    </source>
</evidence>
<dbReference type="VEuPathDB" id="TriTrypDB:Tb427_000571000"/>
<evidence type="ECO:0000256" key="9">
    <source>
        <dbReference type="SAM" id="MobiDB-lite"/>
    </source>
</evidence>
<comment type="subcellular location">
    <subcellularLocation>
        <location evidence="2">Cell membrane</location>
        <topology evidence="2">Lipid-anchor</topology>
        <topology evidence="2">GPI-anchor</topology>
    </subcellularLocation>
</comment>
<evidence type="ECO:0000256" key="5">
    <source>
        <dbReference type="ARBA" id="ARBA00022729"/>
    </source>
</evidence>
<proteinExistence type="predicted"/>
<feature type="domain" description="Trypanosome variant surface glycoprotein B-type N-terminal" evidence="11">
    <location>
        <begin position="10"/>
        <end position="368"/>
    </location>
</feature>
<dbReference type="GO" id="GO:0005886">
    <property type="term" value="C:plasma membrane"/>
    <property type="evidence" value="ECO:0007669"/>
    <property type="project" value="UniProtKB-SubCell"/>
</dbReference>
<evidence type="ECO:0000256" key="2">
    <source>
        <dbReference type="ARBA" id="ARBA00004609"/>
    </source>
</evidence>
<protein>
    <submittedName>
        <fullName evidence="12">Variant surface glycoprotein 1125.1249</fullName>
    </submittedName>
</protein>
<keyword evidence="3" id="KW-1003">Cell membrane</keyword>
<evidence type="ECO:0000259" key="11">
    <source>
        <dbReference type="Pfam" id="PF13206"/>
    </source>
</evidence>
<keyword evidence="5 10" id="KW-0732">Signal</keyword>
<reference evidence="12" key="1">
    <citation type="submission" date="2016-08" db="EMBL/GenBank/DDBJ databases">
        <title>VSG repertoire of Trypanosoma brucei EATRO 1125.</title>
        <authorList>
            <person name="Cross G.A."/>
        </authorList>
    </citation>
    <scope>NUCLEOTIDE SEQUENCE</scope>
    <source>
        <strain evidence="12">EATRO 1125</strain>
    </source>
</reference>
<dbReference type="Pfam" id="PF13206">
    <property type="entry name" value="VSG_B"/>
    <property type="match status" value="1"/>
</dbReference>
<name>A0A1J0R6U6_9TRYP</name>
<dbReference type="EMBL" id="KX699528">
    <property type="protein sequence ID" value="APD73484.1"/>
    <property type="molecule type" value="Genomic_DNA"/>
</dbReference>
<feature type="region of interest" description="Disordered" evidence="9">
    <location>
        <begin position="392"/>
        <end position="416"/>
    </location>
</feature>
<comment type="function">
    <text evidence="1">VSG forms a coat on the surface of the parasite. The trypanosome evades the immune response of the host by expressing a series of antigenically distinct VSGs from an estimated 1000 VSG genes.</text>
</comment>
<dbReference type="InterPro" id="IPR025932">
    <property type="entry name" value="Trypano_VSG_B_N_dom"/>
</dbReference>
<feature type="chain" id="PRO_5013108421" evidence="10">
    <location>
        <begin position="21"/>
        <end position="442"/>
    </location>
</feature>
<evidence type="ECO:0000256" key="3">
    <source>
        <dbReference type="ARBA" id="ARBA00022475"/>
    </source>
</evidence>
<dbReference type="AlphaFoldDB" id="A0A1J0R6U6"/>